<dbReference type="GeneID" id="26010958"/>
<evidence type="ECO:0000313" key="3">
    <source>
        <dbReference type="EMBL" id="ALG82505.1"/>
    </source>
</evidence>
<dbReference type="AlphaFoldDB" id="A0A0F7PAC3"/>
<dbReference type="Proteomes" id="UP000069906">
    <property type="component" value="Chromosome"/>
</dbReference>
<dbReference type="Proteomes" id="UP000060390">
    <property type="component" value="Chromosome"/>
</dbReference>
<evidence type="ECO:0000313" key="5">
    <source>
        <dbReference type="Proteomes" id="UP000069906"/>
    </source>
</evidence>
<keyword evidence="1" id="KW-0812">Transmembrane</keyword>
<reference evidence="2 5" key="1">
    <citation type="journal article" date="2015" name="ISME J.">
        <title>Elemental sulfur and acetate can support life of a novel strictly anaerobic haloarchaeon.</title>
        <authorList>
            <person name="Sorokin D.Y."/>
            <person name="Kublanov I.V."/>
            <person name="Gavrilov S.N."/>
            <person name="Rojo D."/>
            <person name="Roman P."/>
            <person name="Golyshin P.N."/>
            <person name="Slepak V.Z."/>
            <person name="Smedile F."/>
            <person name="Ferrer M."/>
            <person name="Messina E."/>
            <person name="La Cono V."/>
            <person name="Yakimov M.M."/>
        </authorList>
    </citation>
    <scope>NUCLEOTIDE SEQUENCE [LARGE SCALE GENOMIC DNA]</scope>
    <source>
        <strain evidence="2 5">HSR2</strain>
    </source>
</reference>
<evidence type="ECO:0000256" key="1">
    <source>
        <dbReference type="SAM" id="Phobius"/>
    </source>
</evidence>
<dbReference type="RefSeq" id="WP_050048798.1">
    <property type="nucleotide sequence ID" value="NZ_CP008874.1"/>
</dbReference>
<dbReference type="KEGG" id="hsu:HLASF_1635"/>
<organism evidence="2 5">
    <name type="scientific">Halanaeroarchaeum sulfurireducens</name>
    <dbReference type="NCBI Taxonomy" id="1604004"/>
    <lineage>
        <taxon>Archaea</taxon>
        <taxon>Methanobacteriati</taxon>
        <taxon>Methanobacteriota</taxon>
        <taxon>Stenosarchaea group</taxon>
        <taxon>Halobacteria</taxon>
        <taxon>Halobacteriales</taxon>
        <taxon>Halobacteriaceae</taxon>
        <taxon>Halanaeroarchaeum</taxon>
    </lineage>
</organism>
<dbReference type="KEGG" id="hsf:HLASA_1622"/>
<reference evidence="3 4" key="3">
    <citation type="journal article" date="2016" name="Stand. Genomic Sci.">
        <title>Complete genome sequence of 'Halanaeroarchaeum sulfurireducens' M27-SA2, a sulfur-reducing and acetate-oxidizing haloarchaeon from the deep-sea hypersaline anoxic lake Medee.</title>
        <authorList>
            <person name="Messina E."/>
            <person name="Sorokin D.Y."/>
            <person name="Kublanov I.V."/>
            <person name="Toshchakov S."/>
            <person name="Lopatina A."/>
            <person name="Arcadi E."/>
            <person name="Smedile F."/>
            <person name="La Spada G."/>
            <person name="La Cono V."/>
            <person name="Yakimov M.M."/>
        </authorList>
    </citation>
    <scope>NUCLEOTIDE SEQUENCE [LARGE SCALE GENOMIC DNA]</scope>
    <source>
        <strain evidence="3 4">M27-SA2</strain>
    </source>
</reference>
<evidence type="ECO:0000313" key="4">
    <source>
        <dbReference type="Proteomes" id="UP000060390"/>
    </source>
</evidence>
<name>A0A0F7PAC3_9EURY</name>
<dbReference type="EMBL" id="CP011564">
    <property type="protein sequence ID" value="ALG82505.1"/>
    <property type="molecule type" value="Genomic_DNA"/>
</dbReference>
<evidence type="ECO:0008006" key="6">
    <source>
        <dbReference type="Google" id="ProtNLM"/>
    </source>
</evidence>
<sequence>MEEHISPVERVGMLLIGALVVIAMPVLGLLVTVTGSMSAMVSYTTGDGAGHALTTGAIPDGATVTAAPVVEPNLRAIILSVALVLLGFLAIYRLLSVSGSKPVVSSQTVD</sequence>
<feature type="transmembrane region" description="Helical" evidence="1">
    <location>
        <begin position="12"/>
        <end position="33"/>
    </location>
</feature>
<accession>A0A0F7PAC3</accession>
<keyword evidence="1" id="KW-1133">Transmembrane helix</keyword>
<protein>
    <recommendedName>
        <fullName evidence="6">Cox cluster protein</fullName>
    </recommendedName>
</protein>
<gene>
    <name evidence="3" type="ORF">HLASA_1622</name>
    <name evidence="2" type="ORF">HLASF_1635</name>
</gene>
<keyword evidence="5" id="KW-1185">Reference proteome</keyword>
<proteinExistence type="predicted"/>
<keyword evidence="1" id="KW-0472">Membrane</keyword>
<dbReference type="HOGENOM" id="CLU_2165174_0_0_2"/>
<feature type="transmembrane region" description="Helical" evidence="1">
    <location>
        <begin position="76"/>
        <end position="95"/>
    </location>
</feature>
<reference evidence="4" key="2">
    <citation type="submission" date="2015-05" db="EMBL/GenBank/DDBJ databases">
        <title>Complete genome sequence of Halanaeroarchaeum sulfurireducens type strain M27-SA2, a sulfate-reducer haloarchaeon from marine anoxic lake Medee.</title>
        <authorList>
            <person name="Messina E."/>
            <person name="Kublanov I.V."/>
            <person name="Toshchakov S."/>
            <person name="Arcadi E."/>
            <person name="La Spada G."/>
            <person name="La Cono V."/>
            <person name="Yakimov M.M."/>
        </authorList>
    </citation>
    <scope>NUCLEOTIDE SEQUENCE [LARGE SCALE GENOMIC DNA]</scope>
    <source>
        <strain evidence="4">M27-SA2</strain>
    </source>
</reference>
<dbReference type="EMBL" id="CP008874">
    <property type="protein sequence ID" value="AKH98111.1"/>
    <property type="molecule type" value="Genomic_DNA"/>
</dbReference>
<dbReference type="OrthoDB" id="382894at2157"/>
<evidence type="ECO:0000313" key="2">
    <source>
        <dbReference type="EMBL" id="AKH98111.1"/>
    </source>
</evidence>